<evidence type="ECO:0000313" key="2">
    <source>
        <dbReference type="EMBL" id="KAK7322598.1"/>
    </source>
</evidence>
<evidence type="ECO:0000256" key="1">
    <source>
        <dbReference type="SAM" id="SignalP"/>
    </source>
</evidence>
<name>A0AAN9KW98_CANGL</name>
<comment type="caution">
    <text evidence="2">The sequence shown here is derived from an EMBL/GenBank/DDBJ whole genome shotgun (WGS) entry which is preliminary data.</text>
</comment>
<reference evidence="2 3" key="1">
    <citation type="submission" date="2024-01" db="EMBL/GenBank/DDBJ databases">
        <title>The genomes of 5 underutilized Papilionoideae crops provide insights into root nodulation and disease resistanc.</title>
        <authorList>
            <person name="Jiang F."/>
        </authorList>
    </citation>
    <scope>NUCLEOTIDE SEQUENCE [LARGE SCALE GENOMIC DNA]</scope>
    <source>
        <strain evidence="2">LVBAO_FW01</strain>
        <tissue evidence="2">Leaves</tissue>
    </source>
</reference>
<keyword evidence="1" id="KW-0732">Signal</keyword>
<gene>
    <name evidence="2" type="ORF">VNO77_25986</name>
</gene>
<sequence>MAMLGAIEEVVVVVVAAAAAATAVLEDQEKGPSCVDQQCGNSDIVPFLRILTNVERLSSFLKPPLSVCFL</sequence>
<dbReference type="Proteomes" id="UP001367508">
    <property type="component" value="Unassembled WGS sequence"/>
</dbReference>
<evidence type="ECO:0008006" key="4">
    <source>
        <dbReference type="Google" id="ProtNLM"/>
    </source>
</evidence>
<protein>
    <recommendedName>
        <fullName evidence="4">Secreted protein</fullName>
    </recommendedName>
</protein>
<evidence type="ECO:0000313" key="3">
    <source>
        <dbReference type="Proteomes" id="UP001367508"/>
    </source>
</evidence>
<feature type="chain" id="PRO_5042853493" description="Secreted protein" evidence="1">
    <location>
        <begin position="24"/>
        <end position="70"/>
    </location>
</feature>
<keyword evidence="3" id="KW-1185">Reference proteome</keyword>
<accession>A0AAN9KW98</accession>
<proteinExistence type="predicted"/>
<dbReference type="EMBL" id="JAYMYQ010000006">
    <property type="protein sequence ID" value="KAK7322598.1"/>
    <property type="molecule type" value="Genomic_DNA"/>
</dbReference>
<dbReference type="AlphaFoldDB" id="A0AAN9KW98"/>
<organism evidence="2 3">
    <name type="scientific">Canavalia gladiata</name>
    <name type="common">Sword bean</name>
    <name type="synonym">Dolichos gladiatus</name>
    <dbReference type="NCBI Taxonomy" id="3824"/>
    <lineage>
        <taxon>Eukaryota</taxon>
        <taxon>Viridiplantae</taxon>
        <taxon>Streptophyta</taxon>
        <taxon>Embryophyta</taxon>
        <taxon>Tracheophyta</taxon>
        <taxon>Spermatophyta</taxon>
        <taxon>Magnoliopsida</taxon>
        <taxon>eudicotyledons</taxon>
        <taxon>Gunneridae</taxon>
        <taxon>Pentapetalae</taxon>
        <taxon>rosids</taxon>
        <taxon>fabids</taxon>
        <taxon>Fabales</taxon>
        <taxon>Fabaceae</taxon>
        <taxon>Papilionoideae</taxon>
        <taxon>50 kb inversion clade</taxon>
        <taxon>NPAAA clade</taxon>
        <taxon>indigoferoid/millettioid clade</taxon>
        <taxon>Phaseoleae</taxon>
        <taxon>Canavalia</taxon>
    </lineage>
</organism>
<feature type="signal peptide" evidence="1">
    <location>
        <begin position="1"/>
        <end position="23"/>
    </location>
</feature>